<evidence type="ECO:0000313" key="2">
    <source>
        <dbReference type="EMBL" id="KAJ7697783.1"/>
    </source>
</evidence>
<evidence type="ECO:0000256" key="1">
    <source>
        <dbReference type="SAM" id="MobiDB-lite"/>
    </source>
</evidence>
<organism evidence="2 3">
    <name type="scientific">Mycena metata</name>
    <dbReference type="NCBI Taxonomy" id="1033252"/>
    <lineage>
        <taxon>Eukaryota</taxon>
        <taxon>Fungi</taxon>
        <taxon>Dikarya</taxon>
        <taxon>Basidiomycota</taxon>
        <taxon>Agaricomycotina</taxon>
        <taxon>Agaricomycetes</taxon>
        <taxon>Agaricomycetidae</taxon>
        <taxon>Agaricales</taxon>
        <taxon>Marasmiineae</taxon>
        <taxon>Mycenaceae</taxon>
        <taxon>Mycena</taxon>
    </lineage>
</organism>
<sequence length="110" mass="11694">MADGCTISISSGKAISTCSDTYSFIVKAAIKSSGAKPCTNAPMKYSLCSETQWKYSIDFGLARQRPIGCPGGSANGARRSYAGGRGRGEVFTKFSSRKPQSYSSRDVKAM</sequence>
<protein>
    <submittedName>
        <fullName evidence="2">Uncharacterized protein</fullName>
    </submittedName>
</protein>
<accession>A0AAD7DS49</accession>
<comment type="caution">
    <text evidence="2">The sequence shown here is derived from an EMBL/GenBank/DDBJ whole genome shotgun (WGS) entry which is preliminary data.</text>
</comment>
<feature type="compositionally biased region" description="Polar residues" evidence="1">
    <location>
        <begin position="93"/>
        <end position="104"/>
    </location>
</feature>
<feature type="region of interest" description="Disordered" evidence="1">
    <location>
        <begin position="74"/>
        <end position="110"/>
    </location>
</feature>
<proteinExistence type="predicted"/>
<evidence type="ECO:0000313" key="3">
    <source>
        <dbReference type="Proteomes" id="UP001215598"/>
    </source>
</evidence>
<reference evidence="2" key="1">
    <citation type="submission" date="2023-03" db="EMBL/GenBank/DDBJ databases">
        <title>Massive genome expansion in bonnet fungi (Mycena s.s.) driven by repeated elements and novel gene families across ecological guilds.</title>
        <authorList>
            <consortium name="Lawrence Berkeley National Laboratory"/>
            <person name="Harder C.B."/>
            <person name="Miyauchi S."/>
            <person name="Viragh M."/>
            <person name="Kuo A."/>
            <person name="Thoen E."/>
            <person name="Andreopoulos B."/>
            <person name="Lu D."/>
            <person name="Skrede I."/>
            <person name="Drula E."/>
            <person name="Henrissat B."/>
            <person name="Morin E."/>
            <person name="Kohler A."/>
            <person name="Barry K."/>
            <person name="LaButti K."/>
            <person name="Morin E."/>
            <person name="Salamov A."/>
            <person name="Lipzen A."/>
            <person name="Mereny Z."/>
            <person name="Hegedus B."/>
            <person name="Baldrian P."/>
            <person name="Stursova M."/>
            <person name="Weitz H."/>
            <person name="Taylor A."/>
            <person name="Grigoriev I.V."/>
            <person name="Nagy L.G."/>
            <person name="Martin F."/>
            <person name="Kauserud H."/>
        </authorList>
    </citation>
    <scope>NUCLEOTIDE SEQUENCE</scope>
    <source>
        <strain evidence="2">CBHHK182m</strain>
    </source>
</reference>
<dbReference type="EMBL" id="JARKIB010000603">
    <property type="protein sequence ID" value="KAJ7697783.1"/>
    <property type="molecule type" value="Genomic_DNA"/>
</dbReference>
<gene>
    <name evidence="2" type="ORF">B0H16DRAFT_1645837</name>
</gene>
<name>A0AAD7DS49_9AGAR</name>
<keyword evidence="3" id="KW-1185">Reference proteome</keyword>
<dbReference type="Proteomes" id="UP001215598">
    <property type="component" value="Unassembled WGS sequence"/>
</dbReference>
<dbReference type="AlphaFoldDB" id="A0AAD7DS49"/>